<dbReference type="Proteomes" id="UP001626550">
    <property type="component" value="Unassembled WGS sequence"/>
</dbReference>
<name>A0ABD2QBL8_9PLAT</name>
<dbReference type="AlphaFoldDB" id="A0ABD2QBL8"/>
<evidence type="ECO:0000256" key="1">
    <source>
        <dbReference type="SAM" id="MobiDB-lite"/>
    </source>
</evidence>
<gene>
    <name evidence="2" type="ORF">Ciccas_004394</name>
</gene>
<organism evidence="2 3">
    <name type="scientific">Cichlidogyrus casuarinus</name>
    <dbReference type="NCBI Taxonomy" id="1844966"/>
    <lineage>
        <taxon>Eukaryota</taxon>
        <taxon>Metazoa</taxon>
        <taxon>Spiralia</taxon>
        <taxon>Lophotrochozoa</taxon>
        <taxon>Platyhelminthes</taxon>
        <taxon>Monogenea</taxon>
        <taxon>Monopisthocotylea</taxon>
        <taxon>Dactylogyridea</taxon>
        <taxon>Ancyrocephalidae</taxon>
        <taxon>Cichlidogyrus</taxon>
    </lineage>
</organism>
<sequence length="578" mass="65345">MDQMKSVMPEIGNSKAVSFEDLENALGLGQKDWWLDVSKLNEPYDASQSENLFPTELQIIQLNNWLREPFEKHPQIAPFSTLLVEKLENFADQYQEVSDGNDLNQSLNMSQEFANGIKIVRRGTVAITKPKHLDPLPSTQNRSRGPSPSSASPKTNLLSAPRKPLRSGSPNSSPQLLRRNLARRDTYVKNDDADLGYLKVSNSIPEFNLLESFNEDEENSLSAKRMVASHYIPKEPISPAVKRAPQPSNMPQYSSRYFNSTVPQSISKSMENSLNFKNSHESMEEIARQEEMYLRESVASRFRSRSRSPNNAASYQDLSVPQKLTGSYDLNKWEVKQPKQILRASYDILHPESKTPLQEKRIFNQSYDVIDPQVLAREQEAMLKDSVRNRTGGSGSSPGTSVRGSQPDFIINVKSSENISNQKSTNSTEDMARLQEQFLKSSAEKYSLKRSANKDSLNATYLVKSSNSLQASQEFSISDSVRLREHGSRENVEFQAKLEEASLQESMKKYQRSREGSLLSDSDKSLITRLRNSKDQSLPRVSEATTSSRLPRPKSFLPRASSVIPQTRPPLPKYLQRN</sequence>
<comment type="caution">
    <text evidence="2">The sequence shown here is derived from an EMBL/GenBank/DDBJ whole genome shotgun (WGS) entry which is preliminary data.</text>
</comment>
<feature type="region of interest" description="Disordered" evidence="1">
    <location>
        <begin position="128"/>
        <end position="184"/>
    </location>
</feature>
<keyword evidence="3" id="KW-1185">Reference proteome</keyword>
<evidence type="ECO:0000313" key="3">
    <source>
        <dbReference type="Proteomes" id="UP001626550"/>
    </source>
</evidence>
<accession>A0ABD2QBL8</accession>
<dbReference type="EMBL" id="JBJKFK010000456">
    <property type="protein sequence ID" value="KAL3316959.1"/>
    <property type="molecule type" value="Genomic_DNA"/>
</dbReference>
<feature type="region of interest" description="Disordered" evidence="1">
    <location>
        <begin position="384"/>
        <end position="406"/>
    </location>
</feature>
<evidence type="ECO:0000313" key="2">
    <source>
        <dbReference type="EMBL" id="KAL3316959.1"/>
    </source>
</evidence>
<feature type="region of interest" description="Disordered" evidence="1">
    <location>
        <begin position="530"/>
        <end position="578"/>
    </location>
</feature>
<protein>
    <submittedName>
        <fullName evidence="2">Uncharacterized protein</fullName>
    </submittedName>
</protein>
<proteinExistence type="predicted"/>
<reference evidence="2 3" key="1">
    <citation type="submission" date="2024-11" db="EMBL/GenBank/DDBJ databases">
        <title>Adaptive evolution of stress response genes in parasites aligns with host niche diversity.</title>
        <authorList>
            <person name="Hahn C."/>
            <person name="Resl P."/>
        </authorList>
    </citation>
    <scope>NUCLEOTIDE SEQUENCE [LARGE SCALE GENOMIC DNA]</scope>
    <source>
        <strain evidence="2">EGGRZ-B1_66</strain>
        <tissue evidence="2">Body</tissue>
    </source>
</reference>